<evidence type="ECO:0000259" key="8">
    <source>
        <dbReference type="PROSITE" id="PS50847"/>
    </source>
</evidence>
<feature type="region of interest" description="Disordered" evidence="5">
    <location>
        <begin position="655"/>
        <end position="702"/>
    </location>
</feature>
<feature type="region of interest" description="Disordered" evidence="5">
    <location>
        <begin position="1172"/>
        <end position="1224"/>
    </location>
</feature>
<name>A0A939QA79_9MICO</name>
<dbReference type="InterPro" id="IPR047589">
    <property type="entry name" value="DUF11_rpt"/>
</dbReference>
<dbReference type="PANTHER" id="PTHR34819:SF3">
    <property type="entry name" value="CELL SURFACE PROTEIN"/>
    <property type="match status" value="1"/>
</dbReference>
<dbReference type="Gene3D" id="2.60.40.10">
    <property type="entry name" value="Immunoglobulins"/>
    <property type="match status" value="1"/>
</dbReference>
<accession>A0A939QA79</accession>
<keyword evidence="1" id="KW-0134">Cell wall</keyword>
<feature type="compositionally biased region" description="Basic and acidic residues" evidence="5">
    <location>
        <begin position="1200"/>
        <end position="1210"/>
    </location>
</feature>
<feature type="signal peptide" evidence="7">
    <location>
        <begin position="1"/>
        <end position="32"/>
    </location>
</feature>
<dbReference type="InterPro" id="IPR055354">
    <property type="entry name" value="DUF7507"/>
</dbReference>
<dbReference type="InterPro" id="IPR013783">
    <property type="entry name" value="Ig-like_fold"/>
</dbReference>
<dbReference type="NCBIfam" id="TIGR01167">
    <property type="entry name" value="LPXTG_anchor"/>
    <property type="match status" value="1"/>
</dbReference>
<evidence type="ECO:0000313" key="10">
    <source>
        <dbReference type="Proteomes" id="UP000668403"/>
    </source>
</evidence>
<dbReference type="SUPFAM" id="SSF75011">
    <property type="entry name" value="3-carboxy-cis,cis-mucoante lactonizing enzyme"/>
    <property type="match status" value="1"/>
</dbReference>
<feature type="compositionally biased region" description="Low complexity" evidence="5">
    <location>
        <begin position="1325"/>
        <end position="1342"/>
    </location>
</feature>
<dbReference type="InterPro" id="IPR051172">
    <property type="entry name" value="Chlamydia_OmcB"/>
</dbReference>
<dbReference type="GO" id="GO:0005975">
    <property type="term" value="P:carbohydrate metabolic process"/>
    <property type="evidence" value="ECO:0007669"/>
    <property type="project" value="UniProtKB-ARBA"/>
</dbReference>
<feature type="domain" description="Gram-positive cocci surface proteins LPxTG" evidence="8">
    <location>
        <begin position="1942"/>
        <end position="1978"/>
    </location>
</feature>
<feature type="region of interest" description="Disordered" evidence="5">
    <location>
        <begin position="1048"/>
        <end position="1071"/>
    </location>
</feature>
<keyword evidence="6" id="KW-0812">Transmembrane</keyword>
<evidence type="ECO:0000313" key="9">
    <source>
        <dbReference type="EMBL" id="MBO2988490.1"/>
    </source>
</evidence>
<keyword evidence="3 7" id="KW-0732">Signal</keyword>
<comment type="caution">
    <text evidence="9">The sequence shown here is derived from an EMBL/GenBank/DDBJ whole genome shotgun (WGS) entry which is preliminary data.</text>
</comment>
<evidence type="ECO:0000256" key="2">
    <source>
        <dbReference type="ARBA" id="ARBA00022525"/>
    </source>
</evidence>
<feature type="compositionally biased region" description="Low complexity" evidence="5">
    <location>
        <begin position="1054"/>
        <end position="1069"/>
    </location>
</feature>
<evidence type="ECO:0000256" key="4">
    <source>
        <dbReference type="ARBA" id="ARBA00023088"/>
    </source>
</evidence>
<organism evidence="9 10">
    <name type="scientific">Leucobacter tardus</name>
    <dbReference type="NCBI Taxonomy" id="501483"/>
    <lineage>
        <taxon>Bacteria</taxon>
        <taxon>Bacillati</taxon>
        <taxon>Actinomycetota</taxon>
        <taxon>Actinomycetes</taxon>
        <taxon>Micrococcales</taxon>
        <taxon>Microbacteriaceae</taxon>
        <taxon>Leucobacter</taxon>
    </lineage>
</organism>
<keyword evidence="4" id="KW-0572">Peptidoglycan-anchor</keyword>
<dbReference type="InterPro" id="IPR019931">
    <property type="entry name" value="LPXTG_anchor"/>
</dbReference>
<evidence type="ECO:0000256" key="6">
    <source>
        <dbReference type="SAM" id="Phobius"/>
    </source>
</evidence>
<dbReference type="Pfam" id="PF25549">
    <property type="entry name" value="DUF7927"/>
    <property type="match status" value="3"/>
</dbReference>
<dbReference type="Gene3D" id="2.60.40.740">
    <property type="match status" value="3"/>
</dbReference>
<sequence>MRKFIGGFAAAAVVASGLVVVGGTAAAPPAQAAPPVFCDGSGIYAQNQSGQVLEFDVAGSFAPTSQFSVSAQQNNALGISGDGQLLYTVANGGAAGSTKQLAIHNRLTEQTQTKNLGDPNAPATIIRGAVNPVDGLYYYGGAGSPAYLGVYNPVTQTAYQVGSIPGIGNQNGDFAFTADGQLILVANRNVYAVQADVPTAPGNVSLPLGAPIAQLPAGSEGNGIAFGNFGNIYVSTSTTLFEIDLVSGAIEGQYPNPNSGSGFTDLASCAYPNTVQFVKDIQPDRFGPSDQFGLAVTAPGRASGPVQLGQAQTSGGAPGVQASNAGPYVTGNGETLTLTESAAGTANLDYYTSQMNCVDAANSNAPVNTAGDGPTWSVVQPDNLRGSSMICTATNTALERGLTLTKTSDPASGSAVDAGDQITYSVTATNDGEVPMQVTVTDDLTDVLAYAAVTEDGFTASVTDINGTTTAAAAPELDASSNVLTWGGNLGVGEAVTVTYTVTVNDDAAGDTLTNAANATATPPGGGTPPTDPPQVTTTHPVNEPGFALEKSVSPGSGTAVNAGDELDYTITASNTGQTALTDVVVTDDLAELLAHSTLDTESVRAEINGSPADPAAELADDVLSWTGDLAAGETLTLTFSVTVGAEAAGTTLANSVSGAATPPGGGTITPPEPEVSNPVNEPGFALTKTANPPSGEGVNAGSEVTYTVTGHNSGATPLTDVTVADDLSDVLEHAELTAAPIATIDGSEVPGLTFADGIATWSGDLAAGEQVVITYTVQINADAQAATFTNTATGTATPPGGGDPIVPEPPTTEHTVNDPRIELVKDGDLNLAGPSAQVGDRIDYRFTATNTGNVVLSDVVITDPLAGLTDLTYDWSMATGTGTLAPGETVTATGTLTLTQAHIDRGLVANTATAAGTPPAVFNPEDPETPTPQDPVTDDSTVVTPIVANAEISLEKSGQMISADERPVAGDSIEYTLVATNTGNVSLTDVSISDGLPGLTDVTLDRSNATAEGVLAPGETVTLTGTYVLTQADVDAGAVVNIGGTVGTPPNVADPTDPDGPGTPATPVTDEDPETVVIERNPQIALTKQVQGEQRFTAAGETITYEFLLANTGTTSLSDLSIADAMLGDDAEYTFDWDGSDAAVAGTLEPGNSVRVTADYTLTQADVDRGWVDNTATAEGTPPPAFDPEDPENPTPQDPVRDDDRHVEPIDPDPSLVVTKSSDLDGAATVGETVTYTFSAENTGNVTLTDVVIVDPLPGLSELDYLWPGETGVLAPGEQVTATASYTLTQDDVDAGVVINTATAEGTPPPVTNPDDPENPEPQDPVVSPPTEEETPLPSTPGIELMKSSALNVAAGEFAEVGSTVDYTFTATNTGNVTLTDVAIIDPMDGLTDLVFTWPGEAGVLAPGEDVTATATLTLTQAHIDAGWVANTAVTTGTPPETYNPEDPENPVQPPNPEDDDREVTPIAFNPSIDVVKTGALAGTSAAGELVDYTFLVTNTGNVTLSGVSLGDDLPGLSDITYGEWPGETGVLAPGEDVTATATYTLTQADVDAGALVNLVTATGTPPAVVNPDDPDAPFVSSDPVNNEDPETVPLVQGPAIQLVKSGELTGADAAGSVIEYSFVATNTGNVTLNDVVIADPLPGLSDLVYTWPGDAGVLAPGDSVTATATYTLTQSDVDAGTVVNTATAEGVPPTGDPVTDSDTHTEPVAAAPNLVISKTGALDGAAAAGETVTYAFTAENTGNVTLSDVVILDPLPGLSDLTYSWPGAAGVLVPGEQVTASATYTLTQADVDAGAVVNTATAEGTPPDGPDVVTPPVEHEIPLDPAPGIVLEKSADPQGPARVGSTVEYAFTAANTGNVTITDVRISDRLPGLSAITYAWPGAPGVLAPGETVTATASYTLTQADVDRGSVENTALITGTDPGGTPVTDSDTVTVDIEALANTGGSPDALLLLTAAGLLLLGAGVVLTVRRRKELV</sequence>
<keyword evidence="6" id="KW-1133">Transmembrane helix</keyword>
<feature type="region of interest" description="Disordered" evidence="5">
    <location>
        <begin position="916"/>
        <end position="940"/>
    </location>
</feature>
<dbReference type="InterPro" id="IPR026466">
    <property type="entry name" value="Fim_isopep_form_D2_dom"/>
</dbReference>
<gene>
    <name evidence="9" type="ORF">J4H85_00560</name>
</gene>
<dbReference type="NCBIfam" id="TIGR04226">
    <property type="entry name" value="RrgB_K2N_iso_D2"/>
    <property type="match status" value="2"/>
</dbReference>
<feature type="region of interest" description="Disordered" evidence="5">
    <location>
        <begin position="307"/>
        <end position="326"/>
    </location>
</feature>
<keyword evidence="10" id="KW-1185">Reference proteome</keyword>
<dbReference type="Pfam" id="PF20674">
    <property type="entry name" value="SpaA_3"/>
    <property type="match status" value="1"/>
</dbReference>
<reference evidence="9" key="1">
    <citation type="submission" date="2021-03" db="EMBL/GenBank/DDBJ databases">
        <title>Leucobacter chromiisoli sp. nov., isolated from chromium-containing soil of chemical plant.</title>
        <authorList>
            <person name="Xu Z."/>
        </authorList>
    </citation>
    <scope>NUCLEOTIDE SEQUENCE</scope>
    <source>
        <strain evidence="9">K 70/01</strain>
    </source>
</reference>
<dbReference type="PROSITE" id="PS50847">
    <property type="entry name" value="GRAM_POS_ANCHORING"/>
    <property type="match status" value="1"/>
</dbReference>
<feature type="region of interest" description="Disordered" evidence="5">
    <location>
        <begin position="515"/>
        <end position="544"/>
    </location>
</feature>
<dbReference type="NCBIfam" id="TIGR01451">
    <property type="entry name" value="B_ant_repeat"/>
    <property type="match status" value="11"/>
</dbReference>
<dbReference type="EMBL" id="JAGFBF010000001">
    <property type="protein sequence ID" value="MBO2988490.1"/>
    <property type="molecule type" value="Genomic_DNA"/>
</dbReference>
<dbReference type="PANTHER" id="PTHR34819">
    <property type="entry name" value="LARGE CYSTEINE-RICH PERIPLASMIC PROTEIN OMCB"/>
    <property type="match status" value="1"/>
</dbReference>
<dbReference type="RefSeq" id="WP_208235891.1">
    <property type="nucleotide sequence ID" value="NZ_BAAAQU010000001.1"/>
</dbReference>
<feature type="transmembrane region" description="Helical" evidence="6">
    <location>
        <begin position="1951"/>
        <end position="1971"/>
    </location>
</feature>
<feature type="chain" id="PRO_5036976640" evidence="7">
    <location>
        <begin position="33"/>
        <end position="1978"/>
    </location>
</feature>
<feature type="region of interest" description="Disordered" evidence="5">
    <location>
        <begin position="1304"/>
        <end position="1343"/>
    </location>
</feature>
<keyword evidence="2" id="KW-0964">Secreted</keyword>
<evidence type="ECO:0000256" key="5">
    <source>
        <dbReference type="SAM" id="MobiDB-lite"/>
    </source>
</evidence>
<dbReference type="InterPro" id="IPR057687">
    <property type="entry name" value="DUF7927"/>
</dbReference>
<dbReference type="Proteomes" id="UP000668403">
    <property type="component" value="Unassembled WGS sequence"/>
</dbReference>
<evidence type="ECO:0000256" key="3">
    <source>
        <dbReference type="ARBA" id="ARBA00022729"/>
    </source>
</evidence>
<dbReference type="InterPro" id="IPR048834">
    <property type="entry name" value="SpaA_pre-album"/>
</dbReference>
<dbReference type="Pfam" id="PF24346">
    <property type="entry name" value="DUF7507"/>
    <property type="match status" value="9"/>
</dbReference>
<keyword evidence="6" id="KW-0472">Membrane</keyword>
<proteinExistence type="predicted"/>
<evidence type="ECO:0000256" key="7">
    <source>
        <dbReference type="SAM" id="SignalP"/>
    </source>
</evidence>
<protein>
    <submittedName>
        <fullName evidence="9">DUF11 domain-containing protein</fullName>
    </submittedName>
</protein>
<feature type="region of interest" description="Disordered" evidence="5">
    <location>
        <begin position="1434"/>
        <end position="1464"/>
    </location>
</feature>
<evidence type="ECO:0000256" key="1">
    <source>
        <dbReference type="ARBA" id="ARBA00022512"/>
    </source>
</evidence>